<feature type="compositionally biased region" description="Low complexity" evidence="1">
    <location>
        <begin position="220"/>
        <end position="236"/>
    </location>
</feature>
<protein>
    <submittedName>
        <fullName evidence="3">Uncharacterized protein</fullName>
    </submittedName>
</protein>
<evidence type="ECO:0000256" key="1">
    <source>
        <dbReference type="SAM" id="MobiDB-lite"/>
    </source>
</evidence>
<dbReference type="Proteomes" id="UP000605986">
    <property type="component" value="Unassembled WGS sequence"/>
</dbReference>
<organism evidence="3 4">
    <name type="scientific">Fusarium austroafricanum</name>
    <dbReference type="NCBI Taxonomy" id="2364996"/>
    <lineage>
        <taxon>Eukaryota</taxon>
        <taxon>Fungi</taxon>
        <taxon>Dikarya</taxon>
        <taxon>Ascomycota</taxon>
        <taxon>Pezizomycotina</taxon>
        <taxon>Sordariomycetes</taxon>
        <taxon>Hypocreomycetidae</taxon>
        <taxon>Hypocreales</taxon>
        <taxon>Nectriaceae</taxon>
        <taxon>Fusarium</taxon>
        <taxon>Fusarium concolor species complex</taxon>
    </lineage>
</organism>
<gene>
    <name evidence="3" type="ORF">F53441_6970</name>
</gene>
<feature type="signal peptide" evidence="2">
    <location>
        <begin position="1"/>
        <end position="22"/>
    </location>
</feature>
<feature type="chain" id="PRO_5034470188" evidence="2">
    <location>
        <begin position="23"/>
        <end position="262"/>
    </location>
</feature>
<dbReference type="AlphaFoldDB" id="A0A8H4NVZ2"/>
<feature type="region of interest" description="Disordered" evidence="1">
    <location>
        <begin position="206"/>
        <end position="236"/>
    </location>
</feature>
<comment type="caution">
    <text evidence="3">The sequence shown here is derived from an EMBL/GenBank/DDBJ whole genome shotgun (WGS) entry which is preliminary data.</text>
</comment>
<dbReference type="OrthoDB" id="5103851at2759"/>
<dbReference type="EMBL" id="JAADJG010000272">
    <property type="protein sequence ID" value="KAF4449775.1"/>
    <property type="molecule type" value="Genomic_DNA"/>
</dbReference>
<accession>A0A8H4NVZ2</accession>
<keyword evidence="4" id="KW-1185">Reference proteome</keyword>
<name>A0A8H4NVZ2_9HYPO</name>
<proteinExistence type="predicted"/>
<evidence type="ECO:0000313" key="4">
    <source>
        <dbReference type="Proteomes" id="UP000605986"/>
    </source>
</evidence>
<feature type="compositionally biased region" description="Polar residues" evidence="1">
    <location>
        <begin position="206"/>
        <end position="219"/>
    </location>
</feature>
<evidence type="ECO:0000313" key="3">
    <source>
        <dbReference type="EMBL" id="KAF4449775.1"/>
    </source>
</evidence>
<keyword evidence="2" id="KW-0732">Signal</keyword>
<evidence type="ECO:0000256" key="2">
    <source>
        <dbReference type="SAM" id="SignalP"/>
    </source>
</evidence>
<reference evidence="3" key="1">
    <citation type="submission" date="2020-01" db="EMBL/GenBank/DDBJ databases">
        <title>Identification and distribution of gene clusters putatively required for synthesis of sphingolipid metabolism inhibitors in phylogenetically diverse species of the filamentous fungus Fusarium.</title>
        <authorList>
            <person name="Kim H.-S."/>
            <person name="Busman M."/>
            <person name="Brown D.W."/>
            <person name="Divon H."/>
            <person name="Uhlig S."/>
            <person name="Proctor R.H."/>
        </authorList>
    </citation>
    <scope>NUCLEOTIDE SEQUENCE</scope>
    <source>
        <strain evidence="3">NRRL 53441</strain>
    </source>
</reference>
<sequence>MAVLKLKVVVSILAFCAASVVGTDHEDESTRCMSAQTSIDSPVTHYGFATSDGTVVSTMNICTVTHETHCASAAPVVSSVVVHPSAPTVMPSNPAGDNPTVPAGNSQTTYNAQDVTSATGVVPPAEQTGGQSTGAPVVPGIPGTSETVYVPPGDTSLGQQGPNPTQTMSEGTMNPSVTAIISTTDASGNPTVLSTVIVPSVTDSAAVTGSENGYDTSVSGSAEETAEGTPTGTPGVTATGAAKRLAPGAALGVAGMLIAVVF</sequence>